<dbReference type="FunFam" id="1.10.510.10:FF:000287">
    <property type="entry name" value="probable LRR receptor-like serine/threonine-protein kinase RKF3"/>
    <property type="match status" value="1"/>
</dbReference>
<evidence type="ECO:0000256" key="18">
    <source>
        <dbReference type="SAM" id="SignalP"/>
    </source>
</evidence>
<evidence type="ECO:0000313" key="23">
    <source>
        <dbReference type="Proteomes" id="UP000593578"/>
    </source>
</evidence>
<dbReference type="PANTHER" id="PTHR47989:SF62">
    <property type="entry name" value="OS05G0423500 PROTEIN"/>
    <property type="match status" value="1"/>
</dbReference>
<sequence>MPLSLFPFFALVTILTFLEIGISASYCQNLSNETLGKASCPLNFDILKKLVNKDPESSTFANISTQCQTILEGLDLVRSEYLRTNEYFVPPPTTSKACWDSYQLLIGEFINGFDIETSCGYNIAEWISKPCMNIKSRAQFESLIPSTELYQLRYYCTQSLDDSFTCELCTRKLLQLGKNYFDGIGSTAGNISACSGYPSMYAAAFINNFGPTDKATAKCLFSIELKPKKSSSSHHRSAIAGATAGSLVGLLGAFSAILVLLMRRHRKNIKERSRRVMEKNDSVKDETSLVFGFGLYSRSTGLKKFKIKEIKSATMNFSRENIIGMGGYGNVYKGVLPDGSEVAIKRFKNCSLVGDANFVHEVEVIASVKHVNLVELRGFCTATIPLEGHQRIIVCDLMHNGSLYDHLFGSEKKRLSWPIRLKIALGTARGLAYLHHGLHPAIIHRDIKASNILLDETFEPKVADFGLAKIKSEGTTHLSTRVAGTLGYVAPEYALYGKLTEKSDVYSFGVVLLELLSGKKAYDNDEGKIFRVTDWAWELVEQGRALDVLEQDMAEIGLAEVMEQYVLVAVLCSHPILDVRPTMDQTVKILESGLPVRSSS</sequence>
<keyword evidence="7 16" id="KW-0547">Nucleotide-binding</keyword>
<feature type="domain" description="Protein kinase" evidence="19">
    <location>
        <begin position="317"/>
        <end position="600"/>
    </location>
</feature>
<dbReference type="EC" id="2.7.11.1" evidence="2"/>
<dbReference type="GO" id="GO:0004674">
    <property type="term" value="F:protein serine/threonine kinase activity"/>
    <property type="evidence" value="ECO:0007669"/>
    <property type="project" value="UniProtKB-KW"/>
</dbReference>
<keyword evidence="13" id="KW-0325">Glycoprotein</keyword>
<evidence type="ECO:0000256" key="4">
    <source>
        <dbReference type="ARBA" id="ARBA00022679"/>
    </source>
</evidence>
<evidence type="ECO:0000256" key="12">
    <source>
        <dbReference type="ARBA" id="ARBA00023170"/>
    </source>
</evidence>
<keyword evidence="3" id="KW-0723">Serine/threonine-protein kinase</keyword>
<evidence type="ECO:0000256" key="7">
    <source>
        <dbReference type="ARBA" id="ARBA00022741"/>
    </source>
</evidence>
<evidence type="ECO:0000256" key="14">
    <source>
        <dbReference type="ARBA" id="ARBA00047899"/>
    </source>
</evidence>
<dbReference type="InterPro" id="IPR008271">
    <property type="entry name" value="Ser/Thr_kinase_AS"/>
</dbReference>
<gene>
    <name evidence="20" type="ORF">B456_007G292100</name>
    <name evidence="21" type="ORF">Gorai_019749</name>
</gene>
<reference evidence="20 22" key="1">
    <citation type="journal article" date="2012" name="Nature">
        <title>Repeated polyploidization of Gossypium genomes and the evolution of spinnable cotton fibres.</title>
        <authorList>
            <person name="Paterson A.H."/>
            <person name="Wendel J.F."/>
            <person name="Gundlach H."/>
            <person name="Guo H."/>
            <person name="Jenkins J."/>
            <person name="Jin D."/>
            <person name="Llewellyn D."/>
            <person name="Showmaker K.C."/>
            <person name="Shu S."/>
            <person name="Udall J."/>
            <person name="Yoo M.J."/>
            <person name="Byers R."/>
            <person name="Chen W."/>
            <person name="Doron-Faigenboim A."/>
            <person name="Duke M.V."/>
            <person name="Gong L."/>
            <person name="Grimwood J."/>
            <person name="Grover C."/>
            <person name="Grupp K."/>
            <person name="Hu G."/>
            <person name="Lee T.H."/>
            <person name="Li J."/>
            <person name="Lin L."/>
            <person name="Liu T."/>
            <person name="Marler B.S."/>
            <person name="Page J.T."/>
            <person name="Roberts A.W."/>
            <person name="Romanel E."/>
            <person name="Sanders W.S."/>
            <person name="Szadkowski E."/>
            <person name="Tan X."/>
            <person name="Tang H."/>
            <person name="Xu C."/>
            <person name="Wang J."/>
            <person name="Wang Z."/>
            <person name="Zhang D."/>
            <person name="Zhang L."/>
            <person name="Ashrafi H."/>
            <person name="Bedon F."/>
            <person name="Bowers J.E."/>
            <person name="Brubaker C.L."/>
            <person name="Chee P.W."/>
            <person name="Das S."/>
            <person name="Gingle A.R."/>
            <person name="Haigler C.H."/>
            <person name="Harker D."/>
            <person name="Hoffmann L.V."/>
            <person name="Hovav R."/>
            <person name="Jones D.C."/>
            <person name="Lemke C."/>
            <person name="Mansoor S."/>
            <person name="ur Rahman M."/>
            <person name="Rainville L.N."/>
            <person name="Rambani A."/>
            <person name="Reddy U.K."/>
            <person name="Rong J.K."/>
            <person name="Saranga Y."/>
            <person name="Scheffler B.E."/>
            <person name="Scheffler J.A."/>
            <person name="Stelly D.M."/>
            <person name="Triplett B.A."/>
            <person name="Van Deynze A."/>
            <person name="Vaslin M.F."/>
            <person name="Waghmare V.N."/>
            <person name="Walford S.A."/>
            <person name="Wright R.J."/>
            <person name="Zaki E.A."/>
            <person name="Zhang T."/>
            <person name="Dennis E.S."/>
            <person name="Mayer K.F."/>
            <person name="Peterson D.G."/>
            <person name="Rokhsar D.S."/>
            <person name="Wang X."/>
            <person name="Schmutz J."/>
        </authorList>
    </citation>
    <scope>NUCLEOTIDE SEQUENCE [LARGE SCALE GENOMIC DNA]</scope>
</reference>
<dbReference type="GO" id="GO:0016020">
    <property type="term" value="C:membrane"/>
    <property type="evidence" value="ECO:0007669"/>
    <property type="project" value="UniProtKB-SubCell"/>
</dbReference>
<evidence type="ECO:0000313" key="20">
    <source>
        <dbReference type="EMBL" id="KJB45142.1"/>
    </source>
</evidence>
<comment type="catalytic activity">
    <reaction evidence="15">
        <text>L-seryl-[protein] + ATP = O-phospho-L-seryl-[protein] + ADP + H(+)</text>
        <dbReference type="Rhea" id="RHEA:17989"/>
        <dbReference type="Rhea" id="RHEA-COMP:9863"/>
        <dbReference type="Rhea" id="RHEA-COMP:11604"/>
        <dbReference type="ChEBI" id="CHEBI:15378"/>
        <dbReference type="ChEBI" id="CHEBI:29999"/>
        <dbReference type="ChEBI" id="CHEBI:30616"/>
        <dbReference type="ChEBI" id="CHEBI:83421"/>
        <dbReference type="ChEBI" id="CHEBI:456216"/>
        <dbReference type="EC" id="2.7.11.1"/>
    </reaction>
</comment>
<dbReference type="KEGG" id="gra:105804797"/>
<dbReference type="EMBL" id="CM001746">
    <property type="protein sequence ID" value="KJB45142.1"/>
    <property type="molecule type" value="Genomic_DNA"/>
</dbReference>
<evidence type="ECO:0000313" key="22">
    <source>
        <dbReference type="Proteomes" id="UP000032304"/>
    </source>
</evidence>
<feature type="binding site" evidence="16">
    <location>
        <position position="345"/>
    </location>
    <ligand>
        <name>ATP</name>
        <dbReference type="ChEBI" id="CHEBI:30616"/>
    </ligand>
</feature>
<evidence type="ECO:0000256" key="10">
    <source>
        <dbReference type="ARBA" id="ARBA00022989"/>
    </source>
</evidence>
<name>A0A0D2PGH1_GOSRA</name>
<feature type="transmembrane region" description="Helical" evidence="17">
    <location>
        <begin position="238"/>
        <end position="262"/>
    </location>
</feature>
<keyword evidence="5 17" id="KW-0812">Transmembrane</keyword>
<dbReference type="SMART" id="SM00220">
    <property type="entry name" value="S_TKc"/>
    <property type="match status" value="1"/>
</dbReference>
<keyword evidence="6 18" id="KW-0732">Signal</keyword>
<keyword evidence="4" id="KW-0808">Transferase</keyword>
<dbReference type="Gramene" id="KJB45142">
    <property type="protein sequence ID" value="KJB45142"/>
    <property type="gene ID" value="B456_007G292100"/>
</dbReference>
<dbReference type="InterPro" id="IPR011009">
    <property type="entry name" value="Kinase-like_dom_sf"/>
</dbReference>
<reference evidence="21 23" key="2">
    <citation type="journal article" date="2019" name="Genome Biol. Evol.">
        <title>Insights into the evolution of the New World diploid cottons (Gossypium, subgenus Houzingenia) based on genome sequencing.</title>
        <authorList>
            <person name="Grover C.E."/>
            <person name="Arick M.A. 2nd"/>
            <person name="Thrash A."/>
            <person name="Conover J.L."/>
            <person name="Sanders W.S."/>
            <person name="Peterson D.G."/>
            <person name="Frelichowski J.E."/>
            <person name="Scheffler J.A."/>
            <person name="Scheffler B.E."/>
            <person name="Wendel J.F."/>
        </authorList>
    </citation>
    <scope>NUCLEOTIDE SEQUENCE [LARGE SCALE GENOMIC DNA]</scope>
    <source>
        <strain evidence="21">8</strain>
        <tissue evidence="21">Leaf</tissue>
    </source>
</reference>
<dbReference type="Proteomes" id="UP000593578">
    <property type="component" value="Unassembled WGS sequence"/>
</dbReference>
<feature type="signal peptide" evidence="18">
    <location>
        <begin position="1"/>
        <end position="24"/>
    </location>
</feature>
<evidence type="ECO:0000256" key="8">
    <source>
        <dbReference type="ARBA" id="ARBA00022777"/>
    </source>
</evidence>
<dbReference type="OrthoDB" id="780646at2759"/>
<comment type="catalytic activity">
    <reaction evidence="14">
        <text>L-threonyl-[protein] + ATP = O-phospho-L-threonyl-[protein] + ADP + H(+)</text>
        <dbReference type="Rhea" id="RHEA:46608"/>
        <dbReference type="Rhea" id="RHEA-COMP:11060"/>
        <dbReference type="Rhea" id="RHEA-COMP:11605"/>
        <dbReference type="ChEBI" id="CHEBI:15378"/>
        <dbReference type="ChEBI" id="CHEBI:30013"/>
        <dbReference type="ChEBI" id="CHEBI:30616"/>
        <dbReference type="ChEBI" id="CHEBI:61977"/>
        <dbReference type="ChEBI" id="CHEBI:456216"/>
        <dbReference type="EC" id="2.7.11.1"/>
    </reaction>
</comment>
<dbReference type="CDD" id="cd14066">
    <property type="entry name" value="STKc_IRAK"/>
    <property type="match status" value="1"/>
</dbReference>
<dbReference type="Gene3D" id="3.30.200.20">
    <property type="entry name" value="Phosphorylase Kinase, domain 1"/>
    <property type="match status" value="1"/>
</dbReference>
<dbReference type="PROSITE" id="PS50011">
    <property type="entry name" value="PROTEIN_KINASE_DOM"/>
    <property type="match status" value="1"/>
</dbReference>
<dbReference type="PROSITE" id="PS00107">
    <property type="entry name" value="PROTEIN_KINASE_ATP"/>
    <property type="match status" value="1"/>
</dbReference>
<dbReference type="Pfam" id="PF00069">
    <property type="entry name" value="Pkinase"/>
    <property type="match status" value="1"/>
</dbReference>
<dbReference type="InterPro" id="IPR000719">
    <property type="entry name" value="Prot_kinase_dom"/>
</dbReference>
<feature type="chain" id="PRO_5033219992" description="non-specific serine/threonine protein kinase" evidence="18">
    <location>
        <begin position="25"/>
        <end position="600"/>
    </location>
</feature>
<keyword evidence="8" id="KW-0418">Kinase</keyword>
<keyword evidence="12" id="KW-0675">Receptor</keyword>
<accession>A0A0D2PGH1</accession>
<dbReference type="InterPro" id="IPR017441">
    <property type="entry name" value="Protein_kinase_ATP_BS"/>
</dbReference>
<reference evidence="21" key="3">
    <citation type="submission" date="2020-04" db="EMBL/GenBank/DDBJ databases">
        <authorList>
            <person name="Grover C.E."/>
            <person name="Arick M.A. II"/>
            <person name="Thrash A."/>
            <person name="Conover J.L."/>
            <person name="Sanders W.S."/>
            <person name="Peterson D.G."/>
            <person name="Scheffler J.A."/>
            <person name="Scheffler B.E."/>
            <person name="Wendel J.F."/>
        </authorList>
    </citation>
    <scope>NUCLEOTIDE SEQUENCE</scope>
    <source>
        <strain evidence="21">8</strain>
        <tissue evidence="21">Leaf</tissue>
    </source>
</reference>
<evidence type="ECO:0000256" key="11">
    <source>
        <dbReference type="ARBA" id="ARBA00023136"/>
    </source>
</evidence>
<dbReference type="eggNOG" id="KOG1187">
    <property type="taxonomic scope" value="Eukaryota"/>
</dbReference>
<evidence type="ECO:0000256" key="6">
    <source>
        <dbReference type="ARBA" id="ARBA00022729"/>
    </source>
</evidence>
<evidence type="ECO:0000256" key="15">
    <source>
        <dbReference type="ARBA" id="ARBA00048679"/>
    </source>
</evidence>
<evidence type="ECO:0000259" key="19">
    <source>
        <dbReference type="PROSITE" id="PS50011"/>
    </source>
</evidence>
<evidence type="ECO:0000256" key="2">
    <source>
        <dbReference type="ARBA" id="ARBA00012513"/>
    </source>
</evidence>
<evidence type="ECO:0000256" key="16">
    <source>
        <dbReference type="PROSITE-ProRule" id="PRU10141"/>
    </source>
</evidence>
<proteinExistence type="predicted"/>
<dbReference type="Gene3D" id="1.10.510.10">
    <property type="entry name" value="Transferase(Phosphotransferase) domain 1"/>
    <property type="match status" value="1"/>
</dbReference>
<evidence type="ECO:0000256" key="9">
    <source>
        <dbReference type="ARBA" id="ARBA00022840"/>
    </source>
</evidence>
<dbReference type="SUPFAM" id="SSF56112">
    <property type="entry name" value="Protein kinase-like (PK-like)"/>
    <property type="match status" value="1"/>
</dbReference>
<keyword evidence="10 17" id="KW-1133">Transmembrane helix</keyword>
<dbReference type="EMBL" id="JABEZZ010000007">
    <property type="protein sequence ID" value="MBA0591062.1"/>
    <property type="molecule type" value="Genomic_DNA"/>
</dbReference>
<dbReference type="Pfam" id="PF19160">
    <property type="entry name" value="SPARK"/>
    <property type="match status" value="1"/>
</dbReference>
<evidence type="ECO:0000256" key="13">
    <source>
        <dbReference type="ARBA" id="ARBA00023180"/>
    </source>
</evidence>
<keyword evidence="9 16" id="KW-0067">ATP-binding</keyword>
<dbReference type="PANTHER" id="PTHR47989">
    <property type="entry name" value="OS01G0750732 PROTEIN"/>
    <property type="match status" value="1"/>
</dbReference>
<protein>
    <recommendedName>
        <fullName evidence="2">non-specific serine/threonine protein kinase</fullName>
        <ecNumber evidence="2">2.7.11.1</ecNumber>
    </recommendedName>
</protein>
<dbReference type="InterPro" id="IPR043891">
    <property type="entry name" value="SPARK"/>
</dbReference>
<dbReference type="AlphaFoldDB" id="A0A0D2PGH1"/>
<dbReference type="Proteomes" id="UP000032304">
    <property type="component" value="Chromosome 7"/>
</dbReference>
<dbReference type="OMA" id="ANISTQC"/>
<evidence type="ECO:0000256" key="5">
    <source>
        <dbReference type="ARBA" id="ARBA00022692"/>
    </source>
</evidence>
<comment type="subcellular location">
    <subcellularLocation>
        <location evidence="1">Membrane</location>
        <topology evidence="1">Single-pass type I membrane protein</topology>
    </subcellularLocation>
</comment>
<organism evidence="20 22">
    <name type="scientific">Gossypium raimondii</name>
    <name type="common">Peruvian cotton</name>
    <name type="synonym">Gossypium klotzschianum subsp. raimondii</name>
    <dbReference type="NCBI Taxonomy" id="29730"/>
    <lineage>
        <taxon>Eukaryota</taxon>
        <taxon>Viridiplantae</taxon>
        <taxon>Streptophyta</taxon>
        <taxon>Embryophyta</taxon>
        <taxon>Tracheophyta</taxon>
        <taxon>Spermatophyta</taxon>
        <taxon>Magnoliopsida</taxon>
        <taxon>eudicotyledons</taxon>
        <taxon>Gunneridae</taxon>
        <taxon>Pentapetalae</taxon>
        <taxon>rosids</taxon>
        <taxon>malvids</taxon>
        <taxon>Malvales</taxon>
        <taxon>Malvaceae</taxon>
        <taxon>Malvoideae</taxon>
        <taxon>Gossypium</taxon>
    </lineage>
</organism>
<dbReference type="GO" id="GO:0005524">
    <property type="term" value="F:ATP binding"/>
    <property type="evidence" value="ECO:0007669"/>
    <property type="project" value="UniProtKB-UniRule"/>
</dbReference>
<dbReference type="FunFam" id="3.30.200.20:FF:000390">
    <property type="entry name" value="probable LRR receptor-like serine/threonine-protein kinase RKF3"/>
    <property type="match status" value="1"/>
</dbReference>
<evidence type="ECO:0000256" key="17">
    <source>
        <dbReference type="SAM" id="Phobius"/>
    </source>
</evidence>
<dbReference type="PROSITE" id="PS00108">
    <property type="entry name" value="PROTEIN_KINASE_ST"/>
    <property type="match status" value="1"/>
</dbReference>
<evidence type="ECO:0000256" key="1">
    <source>
        <dbReference type="ARBA" id="ARBA00004479"/>
    </source>
</evidence>
<keyword evidence="22" id="KW-1185">Reference proteome</keyword>
<evidence type="ECO:0000313" key="21">
    <source>
        <dbReference type="EMBL" id="MBA0591062.1"/>
    </source>
</evidence>
<keyword evidence="11 17" id="KW-0472">Membrane</keyword>
<evidence type="ECO:0000256" key="3">
    <source>
        <dbReference type="ARBA" id="ARBA00022527"/>
    </source>
</evidence>